<dbReference type="PROSITE" id="PS50887">
    <property type="entry name" value="GGDEF"/>
    <property type="match status" value="1"/>
</dbReference>
<feature type="modified residue" description="4-aspartylphosphate" evidence="5">
    <location>
        <position position="317"/>
    </location>
</feature>
<gene>
    <name evidence="8" type="ORF">GCM10007157_19750</name>
</gene>
<protein>
    <recommendedName>
        <fullName evidence="2">diguanylate cyclase</fullName>
        <ecNumber evidence="2">2.7.7.65</ecNumber>
    </recommendedName>
</protein>
<keyword evidence="3" id="KW-0902">Two-component regulatory system</keyword>
<dbReference type="Proteomes" id="UP000623776">
    <property type="component" value="Unassembled WGS sequence"/>
</dbReference>
<evidence type="ECO:0000259" key="7">
    <source>
        <dbReference type="PROSITE" id="PS50887"/>
    </source>
</evidence>
<dbReference type="InterPro" id="IPR008207">
    <property type="entry name" value="Sig_transdc_His_kin_Hpt_dom"/>
</dbReference>
<dbReference type="InterPro" id="IPR043128">
    <property type="entry name" value="Rev_trsase/Diguanyl_cyclase"/>
</dbReference>
<dbReference type="PANTHER" id="PTHR45138">
    <property type="entry name" value="REGULATORY COMPONENTS OF SENSORY TRANSDUCTION SYSTEM"/>
    <property type="match status" value="1"/>
</dbReference>
<comment type="catalytic activity">
    <reaction evidence="4">
        <text>2 GTP = 3',3'-c-di-GMP + 2 diphosphate</text>
        <dbReference type="Rhea" id="RHEA:24898"/>
        <dbReference type="ChEBI" id="CHEBI:33019"/>
        <dbReference type="ChEBI" id="CHEBI:37565"/>
        <dbReference type="ChEBI" id="CHEBI:58805"/>
        <dbReference type="EC" id="2.7.7.65"/>
    </reaction>
</comment>
<dbReference type="PROSITE" id="PS50110">
    <property type="entry name" value="RESPONSE_REGULATORY"/>
    <property type="match status" value="2"/>
</dbReference>
<evidence type="ECO:0000313" key="8">
    <source>
        <dbReference type="EMBL" id="GGW27464.1"/>
    </source>
</evidence>
<dbReference type="Gene3D" id="3.30.70.270">
    <property type="match status" value="1"/>
</dbReference>
<accession>A0A8H9I3H4</accession>
<dbReference type="PANTHER" id="PTHR45138:SF9">
    <property type="entry name" value="DIGUANYLATE CYCLASE DGCM-RELATED"/>
    <property type="match status" value="1"/>
</dbReference>
<dbReference type="InterPro" id="IPR000160">
    <property type="entry name" value="GGDEF_dom"/>
</dbReference>
<dbReference type="GO" id="GO:0005886">
    <property type="term" value="C:plasma membrane"/>
    <property type="evidence" value="ECO:0007669"/>
    <property type="project" value="TreeGrafter"/>
</dbReference>
<feature type="modified residue" description="4-aspartylphosphate" evidence="5">
    <location>
        <position position="200"/>
    </location>
</feature>
<dbReference type="GO" id="GO:0043709">
    <property type="term" value="P:cell adhesion involved in single-species biofilm formation"/>
    <property type="evidence" value="ECO:0007669"/>
    <property type="project" value="TreeGrafter"/>
</dbReference>
<dbReference type="GO" id="GO:0004672">
    <property type="term" value="F:protein kinase activity"/>
    <property type="evidence" value="ECO:0007669"/>
    <property type="project" value="UniProtKB-ARBA"/>
</dbReference>
<reference evidence="9" key="1">
    <citation type="journal article" date="2019" name="Int. J. Syst. Evol. Microbiol.">
        <title>The Global Catalogue of Microorganisms (GCM) 10K type strain sequencing project: providing services to taxonomists for standard genome sequencing and annotation.</title>
        <authorList>
            <consortium name="The Broad Institute Genomics Platform"/>
            <consortium name="The Broad Institute Genome Sequencing Center for Infectious Disease"/>
            <person name="Wu L."/>
            <person name="Ma J."/>
        </authorList>
    </citation>
    <scope>NUCLEOTIDE SEQUENCE [LARGE SCALE GENOMIC DNA]</scope>
    <source>
        <strain evidence="9">KCTC 22154</strain>
    </source>
</reference>
<sequence length="555" mass="62059">MVKSDSETLEQKLTLLRQNYQHSLKNELTSLCDAMSALHQEVRQQLLTPGMVTNDADLRAVHEEVLENVYRRLHKLAGSAGTFGFDGIGQQARTLEAGLKRWLEENDQPLDLPLIDAVNNQLHAMKMELMPNKQPGMSVDVSAEKVSATATIWLIEEDRELGRRIQEQLTNFSYSVRLFTQVMDAYKEMATGTPDMVIADAMTNDGQLGPLQALSCPVLFISDSDTFDARMRAAQLNARGYFLKPVNIPQLVNRLEQLLQERQAPPARILVVDDDQQLAAYYQLVLEAAGMEVRILDNPRHILDQLHSFRPELLLMDVHMPDYDGPDLASVVRQYDEWSSLPIVFLSAETDLGKQVDALSHGADDFLTKPIQAAQLVASIRVRVARSRTLSALLNKDSLTGLLKHASIKSAAINEVSRSYRQAYSVVVAMVDIDHFKSVNDTHGHAIGDVVIASVATLLRQRLRQTDMIGRYGGEEFLLVLPHCSAEDGRKRLEDVREYFSRLRFSQGGQEFACTLSAGMVCSLDVAESDRERLLVLADEALYRAKRGGRNQVCS</sequence>
<organism evidence="8 9">
    <name type="scientific">Vreelandella hamiltonii</name>
    <dbReference type="NCBI Taxonomy" id="502829"/>
    <lineage>
        <taxon>Bacteria</taxon>
        <taxon>Pseudomonadati</taxon>
        <taxon>Pseudomonadota</taxon>
        <taxon>Gammaproteobacteria</taxon>
        <taxon>Oceanospirillales</taxon>
        <taxon>Halomonadaceae</taxon>
        <taxon>Vreelandella</taxon>
    </lineage>
</organism>
<evidence type="ECO:0000256" key="4">
    <source>
        <dbReference type="ARBA" id="ARBA00034247"/>
    </source>
</evidence>
<dbReference type="Gene3D" id="3.40.50.2300">
    <property type="match status" value="2"/>
</dbReference>
<proteinExistence type="predicted"/>
<dbReference type="InterPro" id="IPR029787">
    <property type="entry name" value="Nucleotide_cyclase"/>
</dbReference>
<dbReference type="InterPro" id="IPR036641">
    <property type="entry name" value="HPT_dom_sf"/>
</dbReference>
<comment type="caution">
    <text evidence="8">The sequence shown here is derived from an EMBL/GenBank/DDBJ whole genome shotgun (WGS) entry which is preliminary data.</text>
</comment>
<feature type="domain" description="GGDEF" evidence="7">
    <location>
        <begin position="424"/>
        <end position="555"/>
    </location>
</feature>
<dbReference type="SUPFAM" id="SSF47226">
    <property type="entry name" value="Histidine-containing phosphotransfer domain, HPT domain"/>
    <property type="match status" value="1"/>
</dbReference>
<evidence type="ECO:0000313" key="9">
    <source>
        <dbReference type="Proteomes" id="UP000623776"/>
    </source>
</evidence>
<dbReference type="Pfam" id="PF00990">
    <property type="entry name" value="GGDEF"/>
    <property type="match status" value="1"/>
</dbReference>
<dbReference type="GO" id="GO:0052621">
    <property type="term" value="F:diguanylate cyclase activity"/>
    <property type="evidence" value="ECO:0007669"/>
    <property type="project" value="UniProtKB-EC"/>
</dbReference>
<dbReference type="GO" id="GO:1902201">
    <property type="term" value="P:negative regulation of bacterial-type flagellum-dependent cell motility"/>
    <property type="evidence" value="ECO:0007669"/>
    <property type="project" value="TreeGrafter"/>
</dbReference>
<dbReference type="SUPFAM" id="SSF52172">
    <property type="entry name" value="CheY-like"/>
    <property type="match status" value="2"/>
</dbReference>
<dbReference type="Gene3D" id="1.20.120.160">
    <property type="entry name" value="HPT domain"/>
    <property type="match status" value="1"/>
</dbReference>
<feature type="domain" description="Response regulatory" evidence="6">
    <location>
        <begin position="268"/>
        <end position="384"/>
    </location>
</feature>
<dbReference type="CDD" id="cd01949">
    <property type="entry name" value="GGDEF"/>
    <property type="match status" value="1"/>
</dbReference>
<evidence type="ECO:0000256" key="1">
    <source>
        <dbReference type="ARBA" id="ARBA00001946"/>
    </source>
</evidence>
<keyword evidence="9" id="KW-1185">Reference proteome</keyword>
<dbReference type="SMART" id="SM00267">
    <property type="entry name" value="GGDEF"/>
    <property type="match status" value="1"/>
</dbReference>
<dbReference type="SUPFAM" id="SSF55073">
    <property type="entry name" value="Nucleotide cyclase"/>
    <property type="match status" value="1"/>
</dbReference>
<feature type="domain" description="Response regulatory" evidence="6">
    <location>
        <begin position="151"/>
        <end position="259"/>
    </location>
</feature>
<evidence type="ECO:0000256" key="3">
    <source>
        <dbReference type="ARBA" id="ARBA00023012"/>
    </source>
</evidence>
<keyword evidence="5" id="KW-0597">Phosphoprotein</keyword>
<evidence type="ECO:0000259" key="6">
    <source>
        <dbReference type="PROSITE" id="PS50110"/>
    </source>
</evidence>
<dbReference type="GO" id="GO:0000160">
    <property type="term" value="P:phosphorelay signal transduction system"/>
    <property type="evidence" value="ECO:0007669"/>
    <property type="project" value="UniProtKB-KW"/>
</dbReference>
<dbReference type="InterPro" id="IPR050469">
    <property type="entry name" value="Diguanylate_Cyclase"/>
</dbReference>
<dbReference type="EMBL" id="BMXN01000009">
    <property type="protein sequence ID" value="GGW27464.1"/>
    <property type="molecule type" value="Genomic_DNA"/>
</dbReference>
<dbReference type="Pfam" id="PF01627">
    <property type="entry name" value="Hpt"/>
    <property type="match status" value="1"/>
</dbReference>
<dbReference type="InterPro" id="IPR011006">
    <property type="entry name" value="CheY-like_superfamily"/>
</dbReference>
<dbReference type="EC" id="2.7.7.65" evidence="2"/>
<dbReference type="Pfam" id="PF00072">
    <property type="entry name" value="Response_reg"/>
    <property type="match status" value="2"/>
</dbReference>
<dbReference type="CDD" id="cd00156">
    <property type="entry name" value="REC"/>
    <property type="match status" value="1"/>
</dbReference>
<dbReference type="NCBIfam" id="TIGR00254">
    <property type="entry name" value="GGDEF"/>
    <property type="match status" value="1"/>
</dbReference>
<dbReference type="AlphaFoldDB" id="A0A8H9I3H4"/>
<name>A0A8H9I3H4_9GAMM</name>
<evidence type="ECO:0000256" key="5">
    <source>
        <dbReference type="PROSITE-ProRule" id="PRU00169"/>
    </source>
</evidence>
<comment type="cofactor">
    <cofactor evidence="1">
        <name>Mg(2+)</name>
        <dbReference type="ChEBI" id="CHEBI:18420"/>
    </cofactor>
</comment>
<dbReference type="SMART" id="SM00448">
    <property type="entry name" value="REC"/>
    <property type="match status" value="2"/>
</dbReference>
<dbReference type="FunFam" id="3.30.70.270:FF:000001">
    <property type="entry name" value="Diguanylate cyclase domain protein"/>
    <property type="match status" value="1"/>
</dbReference>
<dbReference type="InterPro" id="IPR001789">
    <property type="entry name" value="Sig_transdc_resp-reg_receiver"/>
</dbReference>
<evidence type="ECO:0000256" key="2">
    <source>
        <dbReference type="ARBA" id="ARBA00012528"/>
    </source>
</evidence>